<accession>A0AAV7G6E0</accession>
<evidence type="ECO:0000313" key="1">
    <source>
        <dbReference type="EMBL" id="KAH0451776.1"/>
    </source>
</evidence>
<dbReference type="AlphaFoldDB" id="A0AAV7G6E0"/>
<protein>
    <submittedName>
        <fullName evidence="1">Uncharacterized protein</fullName>
    </submittedName>
</protein>
<organism evidence="1 2">
    <name type="scientific">Dendrobium chrysotoxum</name>
    <name type="common">Orchid</name>
    <dbReference type="NCBI Taxonomy" id="161865"/>
    <lineage>
        <taxon>Eukaryota</taxon>
        <taxon>Viridiplantae</taxon>
        <taxon>Streptophyta</taxon>
        <taxon>Embryophyta</taxon>
        <taxon>Tracheophyta</taxon>
        <taxon>Spermatophyta</taxon>
        <taxon>Magnoliopsida</taxon>
        <taxon>Liliopsida</taxon>
        <taxon>Asparagales</taxon>
        <taxon>Orchidaceae</taxon>
        <taxon>Epidendroideae</taxon>
        <taxon>Malaxideae</taxon>
        <taxon>Dendrobiinae</taxon>
        <taxon>Dendrobium</taxon>
    </lineage>
</organism>
<dbReference type="EMBL" id="JAGFBR010000017">
    <property type="protein sequence ID" value="KAH0451776.1"/>
    <property type="molecule type" value="Genomic_DNA"/>
</dbReference>
<name>A0AAV7G6E0_DENCH</name>
<keyword evidence="2" id="KW-1185">Reference proteome</keyword>
<evidence type="ECO:0000313" key="2">
    <source>
        <dbReference type="Proteomes" id="UP000775213"/>
    </source>
</evidence>
<comment type="caution">
    <text evidence="1">The sequence shown here is derived from an EMBL/GenBank/DDBJ whole genome shotgun (WGS) entry which is preliminary data.</text>
</comment>
<gene>
    <name evidence="1" type="ORF">IEQ34_019075</name>
</gene>
<reference evidence="1 2" key="1">
    <citation type="journal article" date="2021" name="Hortic Res">
        <title>Chromosome-scale assembly of the Dendrobium chrysotoxum genome enhances the understanding of orchid evolution.</title>
        <authorList>
            <person name="Zhang Y."/>
            <person name="Zhang G.Q."/>
            <person name="Zhang D."/>
            <person name="Liu X.D."/>
            <person name="Xu X.Y."/>
            <person name="Sun W.H."/>
            <person name="Yu X."/>
            <person name="Zhu X."/>
            <person name="Wang Z.W."/>
            <person name="Zhao X."/>
            <person name="Zhong W.Y."/>
            <person name="Chen H."/>
            <person name="Yin W.L."/>
            <person name="Huang T."/>
            <person name="Niu S.C."/>
            <person name="Liu Z.J."/>
        </authorList>
    </citation>
    <scope>NUCLEOTIDE SEQUENCE [LARGE SCALE GENOMIC DNA]</scope>
    <source>
        <strain evidence="1">Lindl</strain>
    </source>
</reference>
<proteinExistence type="predicted"/>
<sequence length="65" mass="6695">MEDFPLFCAQCKCIGHSIGACQPIFASVPVSDNVVISSSALVIGIVEALNPSVTLISTNANVTSN</sequence>
<dbReference type="Proteomes" id="UP000775213">
    <property type="component" value="Unassembled WGS sequence"/>
</dbReference>